<dbReference type="AlphaFoldDB" id="A0A1L7WC96"/>
<protein>
    <submittedName>
        <fullName evidence="1">Uncharacterized protein</fullName>
    </submittedName>
</protein>
<name>A0A1L7WC96_9HELO</name>
<sequence>MVPIGPDHHICAGACEFHTFFTLTRQGEYEGYLRNFYAIWTEADARDTDDKRIKCNDPEGIERDFATVVSFEWPEPPEGQEDITPSIGWECIAAIMAHHVSISFAEDGEHLSNKKYLENLAAIMNPLSSMGCSGWPGVTRLQGEMKPGWAFRQGS</sequence>
<proteinExistence type="predicted"/>
<dbReference type="Proteomes" id="UP000184330">
    <property type="component" value="Unassembled WGS sequence"/>
</dbReference>
<evidence type="ECO:0000313" key="1">
    <source>
        <dbReference type="EMBL" id="CZR50405.1"/>
    </source>
</evidence>
<dbReference type="EMBL" id="FJOG01000001">
    <property type="protein sequence ID" value="CZR50405.1"/>
    <property type="molecule type" value="Genomic_DNA"/>
</dbReference>
<dbReference type="OrthoDB" id="10538664at2759"/>
<reference evidence="1 2" key="1">
    <citation type="submission" date="2016-03" db="EMBL/GenBank/DDBJ databases">
        <authorList>
            <person name="Ploux O."/>
        </authorList>
    </citation>
    <scope>NUCLEOTIDE SEQUENCE [LARGE SCALE GENOMIC DNA]</scope>
    <source>
        <strain evidence="1 2">UAMH 11012</strain>
    </source>
</reference>
<keyword evidence="2" id="KW-1185">Reference proteome</keyword>
<organism evidence="1 2">
    <name type="scientific">Phialocephala subalpina</name>
    <dbReference type="NCBI Taxonomy" id="576137"/>
    <lineage>
        <taxon>Eukaryota</taxon>
        <taxon>Fungi</taxon>
        <taxon>Dikarya</taxon>
        <taxon>Ascomycota</taxon>
        <taxon>Pezizomycotina</taxon>
        <taxon>Leotiomycetes</taxon>
        <taxon>Helotiales</taxon>
        <taxon>Mollisiaceae</taxon>
        <taxon>Phialocephala</taxon>
        <taxon>Phialocephala fortinii species complex</taxon>
    </lineage>
</organism>
<evidence type="ECO:0000313" key="2">
    <source>
        <dbReference type="Proteomes" id="UP000184330"/>
    </source>
</evidence>
<accession>A0A1L7WC96</accession>
<gene>
    <name evidence="1" type="ORF">PAC_00277</name>
</gene>